<evidence type="ECO:0000313" key="3">
    <source>
        <dbReference type="Proteomes" id="UP000788262"/>
    </source>
</evidence>
<feature type="region of interest" description="Disordered" evidence="1">
    <location>
        <begin position="369"/>
        <end position="652"/>
    </location>
</feature>
<organism evidence="2 3">
    <name type="scientific">Streptomyces actuosus</name>
    <dbReference type="NCBI Taxonomy" id="1885"/>
    <lineage>
        <taxon>Bacteria</taxon>
        <taxon>Bacillati</taxon>
        <taxon>Actinomycetota</taxon>
        <taxon>Actinomycetes</taxon>
        <taxon>Kitasatosporales</taxon>
        <taxon>Streptomycetaceae</taxon>
        <taxon>Streptomyces</taxon>
    </lineage>
</organism>
<keyword evidence="3" id="KW-1185">Reference proteome</keyword>
<dbReference type="RefSeq" id="WP_205382424.1">
    <property type="nucleotide sequence ID" value="NZ_JAFFZS010000005.1"/>
</dbReference>
<feature type="compositionally biased region" description="Acidic residues" evidence="1">
    <location>
        <begin position="642"/>
        <end position="652"/>
    </location>
</feature>
<feature type="compositionally biased region" description="Low complexity" evidence="1">
    <location>
        <begin position="554"/>
        <end position="578"/>
    </location>
</feature>
<feature type="compositionally biased region" description="Pro residues" evidence="1">
    <location>
        <begin position="487"/>
        <end position="499"/>
    </location>
</feature>
<dbReference type="Proteomes" id="UP000788262">
    <property type="component" value="Unassembled WGS sequence"/>
</dbReference>
<evidence type="ECO:0000256" key="1">
    <source>
        <dbReference type="SAM" id="MobiDB-lite"/>
    </source>
</evidence>
<accession>A0ABS2VMA1</accession>
<name>A0ABS2VMA1_STRAS</name>
<feature type="compositionally biased region" description="Pro residues" evidence="1">
    <location>
        <begin position="540"/>
        <end position="553"/>
    </location>
</feature>
<feature type="compositionally biased region" description="Low complexity" evidence="1">
    <location>
        <begin position="398"/>
        <end position="430"/>
    </location>
</feature>
<sequence length="652" mass="67974">MPRFNRPPEWQQHADRHSQLIDPVLTVRQLSRFELSIKHVVRIDHALVFSTPKGGYEAYLPPRRPSRSEIAAHRYTAVYEVDMGVHPFTGTFPLPSDNDAFEFTAEVDFSWQVLDPARFVASGHRDVPDMLIGQLQQAARPVSRRFPIAGSATAEEELLRALTSLDPLGATAGLMVTWTLRIKRDLANIEHQQRLQAIDHSATEQVHTARRGTEVDAEVDLRAREQDRLQIERALAFGRQQQELALQQAHWQHEQTMLHGTQQYQVAAQQAQYALAMQHYEAQKIEFYQAHLQQGGVQAWALHLSEHPEDTGLVMNAMRDDQLRMIQAQMELVKELLAGENAEKFELEGPKQLALRTVSDILNQRLPGVAQNPPLVPSSDGQAPGLPPGTVPPGAEPGGTAATGAHAGTPQGAEGAGAAAPGPQDAAPYAVPQPPAFPYPGMTAPTAPPVPGAPPHAPPPGPPLTPPAMPPQGTPPTGTPYGSPGGPGGPVPTAPPGAVPGPGVQPTAPYLPAQPPYTPPQPSAGPVPGSPGAPAGAPGAPGPYAPHQGPPAPQATSPTASGGAAPGWQAPPGYGSIPTAPPQPPSQPTGPAHSAPQQPAPRPAAQAPTAPAPSGAASPRPSSPGTGAQSDASASSAAADPAADEADDGGAA</sequence>
<dbReference type="EMBL" id="JAFFZS010000005">
    <property type="protein sequence ID" value="MBN0044179.1"/>
    <property type="molecule type" value="Genomic_DNA"/>
</dbReference>
<feature type="compositionally biased region" description="Pro residues" evidence="1">
    <location>
        <begin position="446"/>
        <end position="478"/>
    </location>
</feature>
<feature type="compositionally biased region" description="Pro residues" evidence="1">
    <location>
        <begin position="579"/>
        <end position="588"/>
    </location>
</feature>
<feature type="compositionally biased region" description="Pro residues" evidence="1">
    <location>
        <begin position="512"/>
        <end position="531"/>
    </location>
</feature>
<comment type="caution">
    <text evidence="2">The sequence shown here is derived from an EMBL/GenBank/DDBJ whole genome shotgun (WGS) entry which is preliminary data.</text>
</comment>
<evidence type="ECO:0000313" key="2">
    <source>
        <dbReference type="EMBL" id="MBN0044179.1"/>
    </source>
</evidence>
<protein>
    <recommendedName>
        <fullName evidence="4">PE-PGRS family protein</fullName>
    </recommendedName>
</protein>
<evidence type="ECO:0008006" key="4">
    <source>
        <dbReference type="Google" id="ProtNLM"/>
    </source>
</evidence>
<reference evidence="2 3" key="1">
    <citation type="submission" date="2021-02" db="EMBL/GenBank/DDBJ databases">
        <title>Whole genome sequencing of Streptomyces actuosus VRA1.</title>
        <authorList>
            <person name="Sen G."/>
            <person name="Sen A."/>
        </authorList>
    </citation>
    <scope>NUCLEOTIDE SEQUENCE [LARGE SCALE GENOMIC DNA]</scope>
    <source>
        <strain evidence="2 3">VRA1</strain>
    </source>
</reference>
<dbReference type="PRINTS" id="PR01217">
    <property type="entry name" value="PRICHEXTENSN"/>
</dbReference>
<gene>
    <name evidence="2" type="ORF">JS756_08665</name>
</gene>
<feature type="compositionally biased region" description="Pro residues" evidence="1">
    <location>
        <begin position="385"/>
        <end position="395"/>
    </location>
</feature>
<feature type="compositionally biased region" description="Low complexity" evidence="1">
    <location>
        <begin position="589"/>
        <end position="641"/>
    </location>
</feature>
<feature type="compositionally biased region" description="Low complexity" evidence="1">
    <location>
        <begin position="501"/>
        <end position="511"/>
    </location>
</feature>
<proteinExistence type="predicted"/>